<dbReference type="OrthoDB" id="4961454at2759"/>
<protein>
    <submittedName>
        <fullName evidence="3">Uncharacterized protein</fullName>
    </submittedName>
</protein>
<dbReference type="EMBL" id="GL698497">
    <property type="protein sequence ID" value="EFY89647.1"/>
    <property type="molecule type" value="Genomic_DNA"/>
</dbReference>
<organism evidence="4">
    <name type="scientific">Metarhizium acridum (strain CQMa 102)</name>
    <dbReference type="NCBI Taxonomy" id="655827"/>
    <lineage>
        <taxon>Eukaryota</taxon>
        <taxon>Fungi</taxon>
        <taxon>Dikarya</taxon>
        <taxon>Ascomycota</taxon>
        <taxon>Pezizomycotina</taxon>
        <taxon>Sordariomycetes</taxon>
        <taxon>Hypocreomycetidae</taxon>
        <taxon>Hypocreales</taxon>
        <taxon>Clavicipitaceae</taxon>
        <taxon>Metarhizium</taxon>
    </lineage>
</organism>
<feature type="region of interest" description="Disordered" evidence="1">
    <location>
        <begin position="109"/>
        <end position="215"/>
    </location>
</feature>
<dbReference type="AlphaFoldDB" id="E9E352"/>
<sequence length="357" mass="37656">MRTTASLVSIAGLVSLTTADALLPEDVTVPCSKICGPIVDLSSKCTPAKSKEDGQVDGFTNGTGAGAAWAAQRRAVAQEQNERRLQLDERDANLERGFYTIVPAPTSFDKKYSSILNPDSDPLTQPPEGTPTRIFPVIVKPSMPSPPPPPEAAAPAMSSSLPTPPPPPPPIEQAPSTPREQASTTSSQDQRPPTPLSSTPTNRRPEKVASTMSPVGSAGMAMDAEEQCFCLNKSFDVRLVAALCTSCIVQGGNKETSTLLGFYTAFLHALDAMMMCSLQANVKSVGMKAVMSVCNFAEQAYTPADDNIVESIRVSATRPTAAWGHQNGVSNAGHRVTRGMEPASVVLCVLISVLSAM</sequence>
<evidence type="ECO:0000256" key="1">
    <source>
        <dbReference type="SAM" id="MobiDB-lite"/>
    </source>
</evidence>
<dbReference type="OMA" id="ATICGPM"/>
<feature type="chain" id="PRO_5003238478" evidence="2">
    <location>
        <begin position="20"/>
        <end position="357"/>
    </location>
</feature>
<name>E9E352_METAQ</name>
<dbReference type="Proteomes" id="UP000002499">
    <property type="component" value="Unassembled WGS sequence"/>
</dbReference>
<accession>E9E352</accession>
<evidence type="ECO:0000256" key="2">
    <source>
        <dbReference type="SAM" id="SignalP"/>
    </source>
</evidence>
<feature type="compositionally biased region" description="Pro residues" evidence="1">
    <location>
        <begin position="162"/>
        <end position="172"/>
    </location>
</feature>
<gene>
    <name evidence="3" type="ORF">MAC_04300</name>
</gene>
<evidence type="ECO:0000313" key="3">
    <source>
        <dbReference type="EMBL" id="EFY89647.1"/>
    </source>
</evidence>
<evidence type="ECO:0000313" key="4">
    <source>
        <dbReference type="Proteomes" id="UP000002499"/>
    </source>
</evidence>
<feature type="compositionally biased region" description="Polar residues" evidence="1">
    <location>
        <begin position="179"/>
        <end position="202"/>
    </location>
</feature>
<dbReference type="HOGENOM" id="CLU_083378_0_0_1"/>
<feature type="compositionally biased region" description="Pro residues" evidence="1">
    <location>
        <begin position="143"/>
        <end position="152"/>
    </location>
</feature>
<keyword evidence="4" id="KW-1185">Reference proteome</keyword>
<proteinExistence type="predicted"/>
<dbReference type="eggNOG" id="ENOG502T4K5">
    <property type="taxonomic scope" value="Eukaryota"/>
</dbReference>
<reference evidence="3 4" key="1">
    <citation type="journal article" date="2011" name="PLoS Genet.">
        <title>Genome sequencing and comparative transcriptomics of the model entomopathogenic fungi Metarhizium anisopliae and M. acridum.</title>
        <authorList>
            <person name="Gao Q."/>
            <person name="Jin K."/>
            <person name="Ying S.H."/>
            <person name="Zhang Y."/>
            <person name="Xiao G."/>
            <person name="Shang Y."/>
            <person name="Duan Z."/>
            <person name="Hu X."/>
            <person name="Xie X.Q."/>
            <person name="Zhou G."/>
            <person name="Peng G."/>
            <person name="Luo Z."/>
            <person name="Huang W."/>
            <person name="Wang B."/>
            <person name="Fang W."/>
            <person name="Wang S."/>
            <person name="Zhong Y."/>
            <person name="Ma L.J."/>
            <person name="St Leger R.J."/>
            <person name="Zhao G.P."/>
            <person name="Pei Y."/>
            <person name="Feng M.G."/>
            <person name="Xia Y."/>
            <person name="Wang C."/>
        </authorList>
    </citation>
    <scope>NUCLEOTIDE SEQUENCE [LARGE SCALE GENOMIC DNA]</scope>
    <source>
        <strain evidence="3 4">CQMa 102</strain>
    </source>
</reference>
<dbReference type="InParanoid" id="E9E352"/>
<dbReference type="STRING" id="655827.E9E352"/>
<feature type="signal peptide" evidence="2">
    <location>
        <begin position="1"/>
        <end position="19"/>
    </location>
</feature>
<keyword evidence="2" id="KW-0732">Signal</keyword>